<feature type="binding site" evidence="7">
    <location>
        <position position="10"/>
    </location>
    <ligand>
        <name>substrate</name>
    </ligand>
</feature>
<comment type="pathway">
    <text evidence="2 7 8">Pyrimidine metabolism; UMP biosynthesis via de novo pathway; UMP from orotate: step 2/2.</text>
</comment>
<dbReference type="InterPro" id="IPR013785">
    <property type="entry name" value="Aldolase_TIM"/>
</dbReference>
<protein>
    <recommendedName>
        <fullName evidence="7">Orotidine 5'-phosphate decarboxylase</fullName>
        <ecNumber evidence="7">4.1.1.23</ecNumber>
    </recommendedName>
    <alternativeName>
        <fullName evidence="7">OMP decarboxylase</fullName>
        <shortName evidence="7">OMPDCase</shortName>
        <shortName evidence="7">OMPdecase</shortName>
    </alternativeName>
</protein>
<comment type="subunit">
    <text evidence="7">Homodimer.</text>
</comment>
<comment type="similarity">
    <text evidence="7">Belongs to the OMP decarboxylase family. Type 1 subfamily.</text>
</comment>
<evidence type="ECO:0000256" key="8">
    <source>
        <dbReference type="RuleBase" id="RU000512"/>
    </source>
</evidence>
<feature type="binding site" evidence="7">
    <location>
        <position position="121"/>
    </location>
    <ligand>
        <name>substrate</name>
    </ligand>
</feature>
<dbReference type="CDD" id="cd04725">
    <property type="entry name" value="OMP_decarboxylase_like"/>
    <property type="match status" value="1"/>
</dbReference>
<dbReference type="NCBIfam" id="TIGR01740">
    <property type="entry name" value="pyrF"/>
    <property type="match status" value="1"/>
</dbReference>
<evidence type="ECO:0000313" key="10">
    <source>
        <dbReference type="EMBL" id="MFC5627460.1"/>
    </source>
</evidence>
<dbReference type="RefSeq" id="WP_270898363.1">
    <property type="nucleotide sequence ID" value="NZ_JBHSPF010000004.1"/>
</dbReference>
<comment type="function">
    <text evidence="1 7">Catalyzes the decarboxylation of orotidine 5'-monophosphate (OMP) to uridine 5'-monophosphate (UMP).</text>
</comment>
<evidence type="ECO:0000256" key="7">
    <source>
        <dbReference type="HAMAP-Rule" id="MF_01200"/>
    </source>
</evidence>
<feature type="binding site" evidence="7">
    <location>
        <begin position="59"/>
        <end position="68"/>
    </location>
    <ligand>
        <name>substrate</name>
    </ligand>
</feature>
<feature type="binding site" evidence="7">
    <location>
        <position position="192"/>
    </location>
    <ligand>
        <name>substrate</name>
    </ligand>
</feature>
<dbReference type="GO" id="GO:0004590">
    <property type="term" value="F:orotidine-5'-phosphate decarboxylase activity"/>
    <property type="evidence" value="ECO:0007669"/>
    <property type="project" value="UniProtKB-EC"/>
</dbReference>
<dbReference type="Gene3D" id="3.20.20.70">
    <property type="entry name" value="Aldolase class I"/>
    <property type="match status" value="1"/>
</dbReference>
<evidence type="ECO:0000313" key="11">
    <source>
        <dbReference type="Proteomes" id="UP001596143"/>
    </source>
</evidence>
<dbReference type="NCBIfam" id="NF001273">
    <property type="entry name" value="PRK00230.1"/>
    <property type="match status" value="1"/>
</dbReference>
<evidence type="ECO:0000256" key="3">
    <source>
        <dbReference type="ARBA" id="ARBA00022793"/>
    </source>
</evidence>
<evidence type="ECO:0000259" key="9">
    <source>
        <dbReference type="SMART" id="SM00934"/>
    </source>
</evidence>
<keyword evidence="4 7" id="KW-0665">Pyrimidine biosynthesis</keyword>
<proteinExistence type="inferred from homology"/>
<dbReference type="InterPro" id="IPR047596">
    <property type="entry name" value="OMPdecase_bac"/>
</dbReference>
<dbReference type="HAMAP" id="MF_01200_B">
    <property type="entry name" value="OMPdecase_type1_B"/>
    <property type="match status" value="1"/>
</dbReference>
<reference evidence="11" key="1">
    <citation type="journal article" date="2019" name="Int. J. Syst. Evol. Microbiol.">
        <title>The Global Catalogue of Microorganisms (GCM) 10K type strain sequencing project: providing services to taxonomists for standard genome sequencing and annotation.</title>
        <authorList>
            <consortium name="The Broad Institute Genomics Platform"/>
            <consortium name="The Broad Institute Genome Sequencing Center for Infectious Disease"/>
            <person name="Wu L."/>
            <person name="Ma J."/>
        </authorList>
    </citation>
    <scope>NUCLEOTIDE SEQUENCE [LARGE SCALE GENOMIC DNA]</scope>
    <source>
        <strain evidence="11">CGMCC 1.15790</strain>
    </source>
</reference>
<dbReference type="EC" id="4.1.1.23" evidence="7"/>
<dbReference type="InterPro" id="IPR014732">
    <property type="entry name" value="OMPdecase"/>
</dbReference>
<comment type="catalytic activity">
    <reaction evidence="6 7 8">
        <text>orotidine 5'-phosphate + H(+) = UMP + CO2</text>
        <dbReference type="Rhea" id="RHEA:11596"/>
        <dbReference type="ChEBI" id="CHEBI:15378"/>
        <dbReference type="ChEBI" id="CHEBI:16526"/>
        <dbReference type="ChEBI" id="CHEBI:57538"/>
        <dbReference type="ChEBI" id="CHEBI:57865"/>
        <dbReference type="EC" id="4.1.1.23"/>
    </reaction>
</comment>
<feature type="binding site" evidence="7">
    <location>
        <position position="213"/>
    </location>
    <ligand>
        <name>substrate</name>
    </ligand>
</feature>
<dbReference type="Proteomes" id="UP001596143">
    <property type="component" value="Unassembled WGS sequence"/>
</dbReference>
<keyword evidence="3 7" id="KW-0210">Decarboxylase</keyword>
<keyword evidence="5 7" id="KW-0456">Lyase</keyword>
<feature type="binding site" evidence="7">
    <location>
        <position position="212"/>
    </location>
    <ligand>
        <name>substrate</name>
    </ligand>
</feature>
<evidence type="ECO:0000256" key="6">
    <source>
        <dbReference type="ARBA" id="ARBA00049157"/>
    </source>
</evidence>
<dbReference type="EMBL" id="JBHSPF010000004">
    <property type="protein sequence ID" value="MFC5627460.1"/>
    <property type="molecule type" value="Genomic_DNA"/>
</dbReference>
<dbReference type="InterPro" id="IPR001754">
    <property type="entry name" value="OMPdeCOase_dom"/>
</dbReference>
<organism evidence="10 11">
    <name type="scientific">Aliibacillus thermotolerans</name>
    <dbReference type="NCBI Taxonomy" id="1834418"/>
    <lineage>
        <taxon>Bacteria</taxon>
        <taxon>Bacillati</taxon>
        <taxon>Bacillota</taxon>
        <taxon>Bacilli</taxon>
        <taxon>Bacillales</taxon>
        <taxon>Bacillaceae</taxon>
        <taxon>Aliibacillus</taxon>
    </lineage>
</organism>
<dbReference type="PROSITE" id="PS00156">
    <property type="entry name" value="OMPDECASE"/>
    <property type="match status" value="1"/>
</dbReference>
<dbReference type="SUPFAM" id="SSF51366">
    <property type="entry name" value="Ribulose-phoshate binding barrel"/>
    <property type="match status" value="1"/>
</dbReference>
<comment type="caution">
    <text evidence="10">The sequence shown here is derived from an EMBL/GenBank/DDBJ whole genome shotgun (WGS) entry which is preliminary data.</text>
</comment>
<evidence type="ECO:0000256" key="5">
    <source>
        <dbReference type="ARBA" id="ARBA00023239"/>
    </source>
</evidence>
<dbReference type="InterPro" id="IPR018089">
    <property type="entry name" value="OMPdecase_AS"/>
</dbReference>
<sequence length="236" mass="26067">MNRPVIIAMDFENRQEAERFLTSFSGESLFLKVGMELFYKEGPSLVRDWKREGHRIFLDLKLHDIPNTVKRAARQLATFGVDMTTVHAAGGVKMMAAAMEGLKEGTTTGDLPICVAVTQLTSTSEEMMKEELYIAHSLEDTVVHYANNAKRAGLHGVVCSALEAGHIKEQVSPSFYTVTPGIRLQSDSHDDQQRVVTPVKAKSLGSDAIVVGRSITTADDPKAAYEKIKTEWRGKE</sequence>
<dbReference type="PANTHER" id="PTHR32119:SF2">
    <property type="entry name" value="OROTIDINE 5'-PHOSPHATE DECARBOXYLASE"/>
    <property type="match status" value="1"/>
</dbReference>
<keyword evidence="11" id="KW-1185">Reference proteome</keyword>
<evidence type="ECO:0000256" key="2">
    <source>
        <dbReference type="ARBA" id="ARBA00004861"/>
    </source>
</evidence>
<dbReference type="SMART" id="SM00934">
    <property type="entry name" value="OMPdecase"/>
    <property type="match status" value="1"/>
</dbReference>
<accession>A0ABW0U557</accession>
<dbReference type="PANTHER" id="PTHR32119">
    <property type="entry name" value="OROTIDINE 5'-PHOSPHATE DECARBOXYLASE"/>
    <property type="match status" value="1"/>
</dbReference>
<dbReference type="Pfam" id="PF00215">
    <property type="entry name" value="OMPdecase"/>
    <property type="match status" value="1"/>
</dbReference>
<evidence type="ECO:0000256" key="4">
    <source>
        <dbReference type="ARBA" id="ARBA00022975"/>
    </source>
</evidence>
<dbReference type="InterPro" id="IPR011060">
    <property type="entry name" value="RibuloseP-bd_barrel"/>
</dbReference>
<feature type="domain" description="Orotidine 5'-phosphate decarboxylase" evidence="9">
    <location>
        <begin position="4"/>
        <end position="228"/>
    </location>
</feature>
<evidence type="ECO:0000256" key="1">
    <source>
        <dbReference type="ARBA" id="ARBA00002356"/>
    </source>
</evidence>
<feature type="active site" description="Proton donor" evidence="7">
    <location>
        <position position="61"/>
    </location>
</feature>
<gene>
    <name evidence="7 10" type="primary">pyrF</name>
    <name evidence="10" type="ORF">ACFPTR_00930</name>
</gene>
<feature type="binding site" evidence="7">
    <location>
        <position position="32"/>
    </location>
    <ligand>
        <name>substrate</name>
    </ligand>
</feature>
<feature type="binding site" evidence="7">
    <location>
        <position position="183"/>
    </location>
    <ligand>
        <name>substrate</name>
    </ligand>
</feature>
<name>A0ABW0U557_9BACI</name>